<accession>A0A255Z3U3</accession>
<comment type="caution">
    <text evidence="7">The sequence shown here is derived from an EMBL/GenBank/DDBJ whole genome shotgun (WGS) entry which is preliminary data.</text>
</comment>
<dbReference type="AlphaFoldDB" id="A0A255Z3U3"/>
<dbReference type="OrthoDB" id="9803470at2"/>
<dbReference type="SUPFAM" id="SSF88946">
    <property type="entry name" value="Sigma2 domain of RNA polymerase sigma factors"/>
    <property type="match status" value="1"/>
</dbReference>
<dbReference type="InterPro" id="IPR013325">
    <property type="entry name" value="RNA_pol_sigma_r2"/>
</dbReference>
<evidence type="ECO:0000256" key="4">
    <source>
        <dbReference type="ARBA" id="ARBA00023163"/>
    </source>
</evidence>
<keyword evidence="3" id="KW-0731">Sigma factor</keyword>
<dbReference type="PANTHER" id="PTHR43133:SF25">
    <property type="entry name" value="RNA POLYMERASE SIGMA FACTOR RFAY-RELATED"/>
    <property type="match status" value="1"/>
</dbReference>
<dbReference type="Pfam" id="PF08281">
    <property type="entry name" value="Sigma70_r4_2"/>
    <property type="match status" value="1"/>
</dbReference>
<dbReference type="InterPro" id="IPR036388">
    <property type="entry name" value="WH-like_DNA-bd_sf"/>
</dbReference>
<evidence type="ECO:0000256" key="3">
    <source>
        <dbReference type="ARBA" id="ARBA00023082"/>
    </source>
</evidence>
<dbReference type="GO" id="GO:0003677">
    <property type="term" value="F:DNA binding"/>
    <property type="evidence" value="ECO:0007669"/>
    <property type="project" value="InterPro"/>
</dbReference>
<reference evidence="7 8" key="1">
    <citation type="submission" date="2017-07" db="EMBL/GenBank/DDBJ databases">
        <title>Niveispirillum cyanobacteriorum sp. nov., isolated from cyanobacterial aggregates in a eutrophic lake.</title>
        <authorList>
            <person name="Cai H."/>
        </authorList>
    </citation>
    <scope>NUCLEOTIDE SEQUENCE [LARGE SCALE GENOMIC DNA]</scope>
    <source>
        <strain evidence="8">TH1-14</strain>
    </source>
</reference>
<feature type="domain" description="RNA polymerase sigma factor 70 region 4 type 2" evidence="5">
    <location>
        <begin position="110"/>
        <end position="156"/>
    </location>
</feature>
<feature type="domain" description="PhyR sigma2" evidence="6">
    <location>
        <begin position="13"/>
        <end position="63"/>
    </location>
</feature>
<keyword evidence="2" id="KW-0805">Transcription regulation</keyword>
<name>A0A255Z3U3_9PROT</name>
<dbReference type="Gene3D" id="1.10.1740.10">
    <property type="match status" value="1"/>
</dbReference>
<proteinExistence type="inferred from homology"/>
<evidence type="ECO:0000259" key="6">
    <source>
        <dbReference type="Pfam" id="PF22029"/>
    </source>
</evidence>
<gene>
    <name evidence="7" type="ORF">CHU95_05080</name>
</gene>
<dbReference type="Gene3D" id="1.10.10.10">
    <property type="entry name" value="Winged helix-like DNA-binding domain superfamily/Winged helix DNA-binding domain"/>
    <property type="match status" value="1"/>
</dbReference>
<dbReference type="PANTHER" id="PTHR43133">
    <property type="entry name" value="RNA POLYMERASE ECF-TYPE SIGMA FACTO"/>
    <property type="match status" value="1"/>
</dbReference>
<keyword evidence="4" id="KW-0804">Transcription</keyword>
<protein>
    <recommendedName>
        <fullName evidence="9">RNA polymerase subunit sigma-24</fullName>
    </recommendedName>
</protein>
<dbReference type="InterPro" id="IPR039425">
    <property type="entry name" value="RNA_pol_sigma-70-like"/>
</dbReference>
<dbReference type="EMBL" id="NOXU01000023">
    <property type="protein sequence ID" value="OYQ36167.1"/>
    <property type="molecule type" value="Genomic_DNA"/>
</dbReference>
<dbReference type="Pfam" id="PF22029">
    <property type="entry name" value="PhyR_sigma2"/>
    <property type="match status" value="1"/>
</dbReference>
<dbReference type="RefSeq" id="WP_094454386.1">
    <property type="nucleotide sequence ID" value="NZ_NOXU01000023.1"/>
</dbReference>
<dbReference type="SUPFAM" id="SSF88659">
    <property type="entry name" value="Sigma3 and sigma4 domains of RNA polymerase sigma factors"/>
    <property type="match status" value="1"/>
</dbReference>
<dbReference type="InterPro" id="IPR014284">
    <property type="entry name" value="RNA_pol_sigma-70_dom"/>
</dbReference>
<evidence type="ECO:0000256" key="2">
    <source>
        <dbReference type="ARBA" id="ARBA00023015"/>
    </source>
</evidence>
<dbReference type="NCBIfam" id="TIGR02937">
    <property type="entry name" value="sigma70-ECF"/>
    <property type="match status" value="1"/>
</dbReference>
<dbReference type="CDD" id="cd06171">
    <property type="entry name" value="Sigma70_r4"/>
    <property type="match status" value="1"/>
</dbReference>
<dbReference type="GO" id="GO:0016987">
    <property type="term" value="F:sigma factor activity"/>
    <property type="evidence" value="ECO:0007669"/>
    <property type="project" value="UniProtKB-KW"/>
</dbReference>
<dbReference type="GO" id="GO:0006352">
    <property type="term" value="P:DNA-templated transcription initiation"/>
    <property type="evidence" value="ECO:0007669"/>
    <property type="project" value="InterPro"/>
</dbReference>
<sequence length="180" mass="20316">MHDDPFHQELTLHLTALRRYAFVLTRSAEEAEDLLQDCLAKAVASATQWRPGSDLKAWLFRILYTTHISRRRHQQVRQRTVGILAEGMAETVQPADQLARVEAAQVVTHLQALPEGQRQAILMVAVEDLKYDEAAKRLGIPVGTFMSRIARGREALRRALEGEERSGPMLRLLKGGRDGR</sequence>
<dbReference type="Proteomes" id="UP000216998">
    <property type="component" value="Unassembled WGS sequence"/>
</dbReference>
<dbReference type="InterPro" id="IPR013324">
    <property type="entry name" value="RNA_pol_sigma_r3/r4-like"/>
</dbReference>
<comment type="similarity">
    <text evidence="1">Belongs to the sigma-70 factor family. ECF subfamily.</text>
</comment>
<evidence type="ECO:0008006" key="9">
    <source>
        <dbReference type="Google" id="ProtNLM"/>
    </source>
</evidence>
<dbReference type="InterPro" id="IPR053866">
    <property type="entry name" value="PhyR_sigma2"/>
</dbReference>
<dbReference type="InterPro" id="IPR013249">
    <property type="entry name" value="RNA_pol_sigma70_r4_t2"/>
</dbReference>
<keyword evidence="8" id="KW-1185">Reference proteome</keyword>
<evidence type="ECO:0000313" key="7">
    <source>
        <dbReference type="EMBL" id="OYQ36167.1"/>
    </source>
</evidence>
<evidence type="ECO:0000313" key="8">
    <source>
        <dbReference type="Proteomes" id="UP000216998"/>
    </source>
</evidence>
<evidence type="ECO:0000256" key="1">
    <source>
        <dbReference type="ARBA" id="ARBA00010641"/>
    </source>
</evidence>
<organism evidence="7 8">
    <name type="scientific">Niveispirillum lacus</name>
    <dbReference type="NCBI Taxonomy" id="1981099"/>
    <lineage>
        <taxon>Bacteria</taxon>
        <taxon>Pseudomonadati</taxon>
        <taxon>Pseudomonadota</taxon>
        <taxon>Alphaproteobacteria</taxon>
        <taxon>Rhodospirillales</taxon>
        <taxon>Azospirillaceae</taxon>
        <taxon>Niveispirillum</taxon>
    </lineage>
</organism>
<evidence type="ECO:0000259" key="5">
    <source>
        <dbReference type="Pfam" id="PF08281"/>
    </source>
</evidence>